<proteinExistence type="inferred from homology"/>
<dbReference type="InterPro" id="IPR006139">
    <property type="entry name" value="D-isomer_2_OHA_DH_cat_dom"/>
</dbReference>
<dbReference type="Proteomes" id="UP000248897">
    <property type="component" value="Chromosome 1"/>
</dbReference>
<sequence>MKTLFTAEYAGSLEDFRQLGELVIRGWAAGESKLTEDALIDLAHDASFIITSYDDITARVIDACPQLKLIACTRANPVNIDLQAAARRNIPVIYTPGRNSDAAAELTLALMLNLARHIPQAHAALKRGEFTRKQPQTAAAKEGLRSDVVWDVDKSSPYEVFKGSELRNKTLGIVGYGSIGQRVGRIARAFGMRLLVADPYVSGVEINEPGIEKTTLEQLFSDADFISLHLKATPQTDGLIGRELFNRMKPHALFINTSRAAVVIEADLIAALREKRLAGAALDVYASEPIYRRHPFITEFDNVVITPHIAGATRETLVKHTEMIAQDIQRYLKGEPLLYAWR</sequence>
<dbReference type="InterPro" id="IPR006140">
    <property type="entry name" value="D-isomer_DH_NAD-bd"/>
</dbReference>
<keyword evidence="3" id="KW-0520">NAD</keyword>
<evidence type="ECO:0000259" key="5">
    <source>
        <dbReference type="Pfam" id="PF00389"/>
    </source>
</evidence>
<protein>
    <submittedName>
        <fullName evidence="7">2-hydroxyacid dehydrogenase</fullName>
    </submittedName>
    <submittedName>
        <fullName evidence="8">D-3-phosphoglycerate dehydrogenase</fullName>
        <ecNumber evidence="8">1.1.1.95</ecNumber>
    </submittedName>
</protein>
<evidence type="ECO:0000313" key="10">
    <source>
        <dbReference type="Proteomes" id="UP000594967"/>
    </source>
</evidence>
<evidence type="ECO:0000256" key="4">
    <source>
        <dbReference type="RuleBase" id="RU003719"/>
    </source>
</evidence>
<dbReference type="GO" id="GO:0047545">
    <property type="term" value="F:(S)-2-hydroxyglutarate dehydrogenase activity"/>
    <property type="evidence" value="ECO:0007669"/>
    <property type="project" value="UniProtKB-ARBA"/>
</dbReference>
<dbReference type="AlphaFoldDB" id="A0A2X4V5C6"/>
<name>A0A2X4V5C6_SERPL</name>
<evidence type="ECO:0000256" key="1">
    <source>
        <dbReference type="ARBA" id="ARBA00005854"/>
    </source>
</evidence>
<dbReference type="CDD" id="cd12171">
    <property type="entry name" value="2-Hacid_dh_10"/>
    <property type="match status" value="1"/>
</dbReference>
<dbReference type="PANTHER" id="PTHR42789">
    <property type="entry name" value="D-ISOMER SPECIFIC 2-HYDROXYACID DEHYDROGENASE FAMILY PROTEIN (AFU_ORTHOLOGUE AFUA_6G10090)"/>
    <property type="match status" value="1"/>
</dbReference>
<evidence type="ECO:0000259" key="6">
    <source>
        <dbReference type="Pfam" id="PF02826"/>
    </source>
</evidence>
<keyword evidence="10" id="KW-1185">Reference proteome</keyword>
<dbReference type="RefSeq" id="WP_063199590.1">
    <property type="nucleotide sequence ID" value="NZ_CAMITG010000002.1"/>
</dbReference>
<accession>A0A2X4V5C6</accession>
<keyword evidence="2 4" id="KW-0560">Oxidoreductase</keyword>
<evidence type="ECO:0000256" key="3">
    <source>
        <dbReference type="ARBA" id="ARBA00023027"/>
    </source>
</evidence>
<evidence type="ECO:0000313" key="7">
    <source>
        <dbReference type="EMBL" id="QPS20757.1"/>
    </source>
</evidence>
<evidence type="ECO:0000313" key="9">
    <source>
        <dbReference type="Proteomes" id="UP000248897"/>
    </source>
</evidence>
<dbReference type="EC" id="1.1.1.95" evidence="8"/>
<dbReference type="PANTHER" id="PTHR42789:SF1">
    <property type="entry name" value="D-ISOMER SPECIFIC 2-HYDROXYACID DEHYDROGENASE FAMILY PROTEIN (AFU_ORTHOLOGUE AFUA_6G10090)"/>
    <property type="match status" value="1"/>
</dbReference>
<dbReference type="EMBL" id="LS483469">
    <property type="protein sequence ID" value="SQI40480.1"/>
    <property type="molecule type" value="Genomic_DNA"/>
</dbReference>
<dbReference type="InterPro" id="IPR050857">
    <property type="entry name" value="D-2-hydroxyacid_DH"/>
</dbReference>
<dbReference type="SUPFAM" id="SSF52283">
    <property type="entry name" value="Formate/glycerate dehydrogenase catalytic domain-like"/>
    <property type="match status" value="1"/>
</dbReference>
<organism evidence="8 9">
    <name type="scientific">Serratia plymuthica</name>
    <dbReference type="NCBI Taxonomy" id="82996"/>
    <lineage>
        <taxon>Bacteria</taxon>
        <taxon>Pseudomonadati</taxon>
        <taxon>Pseudomonadota</taxon>
        <taxon>Gammaproteobacteria</taxon>
        <taxon>Enterobacterales</taxon>
        <taxon>Yersiniaceae</taxon>
        <taxon>Serratia</taxon>
    </lineage>
</organism>
<reference evidence="7 10" key="2">
    <citation type="submission" date="2020-12" db="EMBL/GenBank/DDBJ databases">
        <title>FDA dAtabase for Regulatory Grade micrObial Sequences (FDA-ARGOS): Supporting development and validation of Infectious Disease Dx tests.</title>
        <authorList>
            <person name="Sproer C."/>
            <person name="Gronow S."/>
            <person name="Severitt S."/>
            <person name="Schroder I."/>
            <person name="Tallon L."/>
            <person name="Sadzewicz L."/>
            <person name="Zhao X."/>
            <person name="Boylan J."/>
            <person name="Ott S."/>
            <person name="Bowen H."/>
            <person name="Vavikolanu K."/>
            <person name="Mehta A."/>
            <person name="Aluvathingal J."/>
            <person name="Nadendla S."/>
            <person name="Lowell S."/>
            <person name="Myers T."/>
            <person name="Yan Y."/>
            <person name="Sichtig H."/>
        </authorList>
    </citation>
    <scope>NUCLEOTIDE SEQUENCE [LARGE SCALE GENOMIC DNA]</scope>
    <source>
        <strain evidence="7 10">FDAARGOS_907</strain>
    </source>
</reference>
<dbReference type="GO" id="GO:0006564">
    <property type="term" value="P:L-serine biosynthetic process"/>
    <property type="evidence" value="ECO:0007669"/>
    <property type="project" value="UniProtKB-ARBA"/>
</dbReference>
<feature type="domain" description="D-isomer specific 2-hydroxyacid dehydrogenase NAD-binding" evidence="6">
    <location>
        <begin position="108"/>
        <end position="310"/>
    </location>
</feature>
<dbReference type="InterPro" id="IPR036291">
    <property type="entry name" value="NAD(P)-bd_dom_sf"/>
</dbReference>
<dbReference type="EMBL" id="CP065673">
    <property type="protein sequence ID" value="QPS20757.1"/>
    <property type="molecule type" value="Genomic_DNA"/>
</dbReference>
<feature type="domain" description="D-isomer specific 2-hydroxyacid dehydrogenase catalytic" evidence="5">
    <location>
        <begin position="33"/>
        <end position="338"/>
    </location>
</feature>
<dbReference type="Pfam" id="PF00389">
    <property type="entry name" value="2-Hacid_dh"/>
    <property type="match status" value="1"/>
</dbReference>
<dbReference type="GO" id="GO:0051287">
    <property type="term" value="F:NAD binding"/>
    <property type="evidence" value="ECO:0007669"/>
    <property type="project" value="InterPro"/>
</dbReference>
<dbReference type="STRING" id="82996.ADP72_23505"/>
<dbReference type="SUPFAM" id="SSF51735">
    <property type="entry name" value="NAD(P)-binding Rossmann-fold domains"/>
    <property type="match status" value="1"/>
</dbReference>
<comment type="similarity">
    <text evidence="1 4">Belongs to the D-isomer specific 2-hydroxyacid dehydrogenase family.</text>
</comment>
<dbReference type="Gene3D" id="3.40.50.720">
    <property type="entry name" value="NAD(P)-binding Rossmann-like Domain"/>
    <property type="match status" value="2"/>
</dbReference>
<dbReference type="Pfam" id="PF02826">
    <property type="entry name" value="2-Hacid_dh_C"/>
    <property type="match status" value="1"/>
</dbReference>
<dbReference type="Proteomes" id="UP000594967">
    <property type="component" value="Chromosome"/>
</dbReference>
<dbReference type="GO" id="GO:0004617">
    <property type="term" value="F:phosphoglycerate dehydrogenase activity"/>
    <property type="evidence" value="ECO:0007669"/>
    <property type="project" value="UniProtKB-EC"/>
</dbReference>
<evidence type="ECO:0000256" key="2">
    <source>
        <dbReference type="ARBA" id="ARBA00023002"/>
    </source>
</evidence>
<gene>
    <name evidence="8" type="primary">serA_1</name>
    <name evidence="7" type="ORF">I6G64_24955</name>
    <name evidence="8" type="ORF">NCTC12961_03126</name>
</gene>
<evidence type="ECO:0000313" key="8">
    <source>
        <dbReference type="EMBL" id="SQI40480.1"/>
    </source>
</evidence>
<dbReference type="FunFam" id="3.40.50.720:FF:000041">
    <property type="entry name" value="D-3-phosphoglycerate dehydrogenase"/>
    <property type="match status" value="1"/>
</dbReference>
<reference evidence="8 9" key="1">
    <citation type="submission" date="2018-06" db="EMBL/GenBank/DDBJ databases">
        <authorList>
            <consortium name="Pathogen Informatics"/>
            <person name="Doyle S."/>
        </authorList>
    </citation>
    <scope>NUCLEOTIDE SEQUENCE [LARGE SCALE GENOMIC DNA]</scope>
    <source>
        <strain evidence="8 9">NCTC12961</strain>
    </source>
</reference>